<dbReference type="GO" id="GO:0005975">
    <property type="term" value="P:carbohydrate metabolic process"/>
    <property type="evidence" value="ECO:0007669"/>
    <property type="project" value="InterPro"/>
</dbReference>
<organism evidence="10 11">
    <name type="scientific">Peribacillus simplex</name>
    <dbReference type="NCBI Taxonomy" id="1478"/>
    <lineage>
        <taxon>Bacteria</taxon>
        <taxon>Bacillati</taxon>
        <taxon>Bacillota</taxon>
        <taxon>Bacilli</taxon>
        <taxon>Bacillales</taxon>
        <taxon>Bacillaceae</taxon>
        <taxon>Peribacillus</taxon>
    </lineage>
</organism>
<evidence type="ECO:0000313" key="11">
    <source>
        <dbReference type="Proteomes" id="UP000789326"/>
    </source>
</evidence>
<gene>
    <name evidence="10" type="ORF">SRABI133_00050</name>
</gene>
<keyword evidence="4 10" id="KW-0378">Hydrolase</keyword>
<evidence type="ECO:0000256" key="4">
    <source>
        <dbReference type="ARBA" id="ARBA00022801"/>
    </source>
</evidence>
<dbReference type="NCBIfam" id="NF006969">
    <property type="entry name" value="PRK09441.1-2"/>
    <property type="match status" value="1"/>
</dbReference>
<comment type="cofactor">
    <cofactor evidence="1">
        <name>Ca(2+)</name>
        <dbReference type="ChEBI" id="CHEBI:29108"/>
    </cofactor>
</comment>
<evidence type="ECO:0000256" key="2">
    <source>
        <dbReference type="ARBA" id="ARBA00008061"/>
    </source>
</evidence>
<feature type="domain" description="Glycosyl hydrolase family 13 catalytic" evidence="9">
    <location>
        <begin position="49"/>
        <end position="435"/>
    </location>
</feature>
<dbReference type="InterPro" id="IPR013776">
    <property type="entry name" value="A-amylase_thermo"/>
</dbReference>
<dbReference type="PANTHER" id="PTHR43447">
    <property type="entry name" value="ALPHA-AMYLASE"/>
    <property type="match status" value="1"/>
</dbReference>
<feature type="binding site" evidence="8">
    <location>
        <position position="148"/>
    </location>
    <ligand>
        <name>Ca(2+)</name>
        <dbReference type="ChEBI" id="CHEBI:29108"/>
        <label>1</label>
    </ligand>
</feature>
<dbReference type="EMBL" id="CAKKMG010000001">
    <property type="protein sequence ID" value="CAH0125080.1"/>
    <property type="molecule type" value="Genomic_DNA"/>
</dbReference>
<keyword evidence="6 10" id="KW-0326">Glycosidase</keyword>
<keyword evidence="8" id="KW-0106">Calcium</keyword>
<evidence type="ECO:0000313" key="10">
    <source>
        <dbReference type="EMBL" id="CAH0125080.1"/>
    </source>
</evidence>
<reference evidence="10" key="1">
    <citation type="submission" date="2021-11" db="EMBL/GenBank/DDBJ databases">
        <authorList>
            <person name="Bulgarelli D."/>
        </authorList>
    </citation>
    <scope>NUCLEOTIDE SEQUENCE</scope>
    <source>
        <strain evidence="10">Bi133</strain>
    </source>
</reference>
<evidence type="ECO:0000256" key="7">
    <source>
        <dbReference type="PIRSR" id="PIRSR001021-1"/>
    </source>
</evidence>
<dbReference type="AlphaFoldDB" id="A0A9W4PAS2"/>
<keyword evidence="3 8" id="KW-0479">Metal-binding</keyword>
<feature type="binding site" evidence="8">
    <location>
        <position position="281"/>
    </location>
    <ligand>
        <name>Ca(2+)</name>
        <dbReference type="ChEBI" id="CHEBI:29108"/>
        <label>1</label>
    </ligand>
</feature>
<accession>A0A9W4PAS2</accession>
<dbReference type="PIRSF" id="PIRSF001021">
    <property type="entry name" value="Alph-amls_thrmst"/>
    <property type="match status" value="1"/>
</dbReference>
<dbReference type="Proteomes" id="UP000789326">
    <property type="component" value="Unassembled WGS sequence"/>
</dbReference>
<dbReference type="InterPro" id="IPR006047">
    <property type="entry name" value="GH13_cat_dom"/>
</dbReference>
<name>A0A9W4PAS2_9BACI</name>
<comment type="caution">
    <text evidence="10">The sequence shown here is derived from an EMBL/GenBank/DDBJ whole genome shotgun (WGS) entry which is preliminary data.</text>
</comment>
<comment type="similarity">
    <text evidence="2">Belongs to the glycosyl hydrolase 13 family.</text>
</comment>
<dbReference type="Gene3D" id="3.20.20.80">
    <property type="entry name" value="Glycosidases"/>
    <property type="match status" value="1"/>
</dbReference>
<dbReference type="GO" id="GO:0005509">
    <property type="term" value="F:calcium ion binding"/>
    <property type="evidence" value="ECO:0007669"/>
    <property type="project" value="InterPro"/>
</dbReference>
<dbReference type="InterPro" id="IPR013780">
    <property type="entry name" value="Glyco_hydro_b"/>
</dbReference>
<evidence type="ECO:0000256" key="8">
    <source>
        <dbReference type="PIRSR" id="PIRSR001021-2"/>
    </source>
</evidence>
<feature type="active site" description="Proton donor" evidence="7">
    <location>
        <position position="307"/>
    </location>
</feature>
<evidence type="ECO:0000256" key="6">
    <source>
        <dbReference type="ARBA" id="ARBA00023295"/>
    </source>
</evidence>
<keyword evidence="5" id="KW-0119">Carbohydrate metabolism</keyword>
<dbReference type="SMART" id="SM00642">
    <property type="entry name" value="Aamy"/>
    <property type="match status" value="1"/>
</dbReference>
<dbReference type="Gene3D" id="2.60.40.1180">
    <property type="entry name" value="Golgi alpha-mannosidase II"/>
    <property type="match status" value="1"/>
</dbReference>
<dbReference type="InterPro" id="IPR017853">
    <property type="entry name" value="GH"/>
</dbReference>
<dbReference type="Gene3D" id="2.40.30.140">
    <property type="match status" value="1"/>
</dbReference>
<protein>
    <submittedName>
        <fullName evidence="10">Glucan 1,4-alpha-maltohexaosidase</fullName>
        <ecNumber evidence="10">3.2.1.98</ecNumber>
    </submittedName>
</protein>
<dbReference type="GO" id="GO:0033927">
    <property type="term" value="F:glucan 1,4-alpha-maltohexaosidase activity"/>
    <property type="evidence" value="ECO:0007669"/>
    <property type="project" value="UniProtKB-EC"/>
</dbReference>
<dbReference type="EC" id="3.2.1.98" evidence="10"/>
<feature type="binding site" evidence="8">
    <location>
        <position position="240"/>
    </location>
    <ligand>
        <name>Ca(2+)</name>
        <dbReference type="ChEBI" id="CHEBI:29108"/>
        <label>1</label>
    </ligand>
</feature>
<proteinExistence type="inferred from homology"/>
<feature type="binding site" evidence="8">
    <location>
        <position position="248"/>
    </location>
    <ligand>
        <name>Ca(2+)</name>
        <dbReference type="ChEBI" id="CHEBI:29108"/>
        <label>2</label>
    </ligand>
</feature>
<dbReference type="Pfam" id="PF00128">
    <property type="entry name" value="Alpha-amylase"/>
    <property type="match status" value="1"/>
</dbReference>
<dbReference type="NCBIfam" id="NF006968">
    <property type="entry name" value="PRK09441.1-1"/>
    <property type="match status" value="1"/>
</dbReference>
<dbReference type="SUPFAM" id="SSF51445">
    <property type="entry name" value="(Trans)glycosidases"/>
    <property type="match status" value="1"/>
</dbReference>
<evidence type="ECO:0000259" key="9">
    <source>
        <dbReference type="SMART" id="SM00642"/>
    </source>
</evidence>
<feature type="active site" description="Nucleophile" evidence="7">
    <location>
        <position position="277"/>
    </location>
</feature>
<evidence type="ECO:0000256" key="1">
    <source>
        <dbReference type="ARBA" id="ARBA00001913"/>
    </source>
</evidence>
<dbReference type="CDD" id="cd11318">
    <property type="entry name" value="AmyAc_bac_fung_AmyA"/>
    <property type="match status" value="1"/>
</dbReference>
<sequence length="531" mass="61309">MNLNQEGCSLVYHLNLGGKDFHYYFIRSYSFTFVKNGSVSGGERMKRNHTMMQFFEWHLEADGSHWERLKFAASKLKDIGIDCVWLPPVTKGQSVGDNGYGIYDGYDLGEFDQKGTVRTKYGTKDELLQAIATCHNYGLCVYIDLVMNHKAGADGTEKFEVIEVNPENRMEDISEPFEMEGWTKFDFPGRKNKYSDFKWNHTHFNGTDYDAENDKMGVYRITGENKHWNQHVIDEFGNYDYLMFANIDYSLPEVRQEMISWGKWMVDTLKCDGFRLDAVKHIDYEFINEFLQELIPYTKEHFFMVGEFWKADVKACQTYLEQTNHDLNLFDVSLHYKFHEASNAGTDFDLSTIFDDTLVQTNPAQAVTFVDNHDSQPHESLESWVKDWFKPSAYALTLLRLCGYPCVFYGDYYGIGGPSPVPGKKDILDRLLYARYEKAYGEQTDYFDDPNTIGWVRHGVEELEGSGCAVIISNGDHNSEKRMFVGEHRAGEIWSDLTCHRDDHITIEEDGFATFPVHGKSVSVWALNNPL</sequence>
<dbReference type="SUPFAM" id="SSF51011">
    <property type="entry name" value="Glycosyl hydrolase domain"/>
    <property type="match status" value="1"/>
</dbReference>
<evidence type="ECO:0000256" key="5">
    <source>
        <dbReference type="ARBA" id="ARBA00023277"/>
    </source>
</evidence>
<evidence type="ECO:0000256" key="3">
    <source>
        <dbReference type="ARBA" id="ARBA00022723"/>
    </source>
</evidence>